<accession>A0A9W9AUE7</accession>
<dbReference type="EMBL" id="JANVFS010000008">
    <property type="protein sequence ID" value="KAJ4488912.1"/>
    <property type="molecule type" value="Genomic_DNA"/>
</dbReference>
<sequence length="414" mass="43968">MRSMFGAGHVFTVFSIPFLFSSVTNAVRVALRVKENLDGIAIAPVLAKGVFLRDFDDPSYITYHVVNVSSHSGQVIQSETPSDDQDTGSFTVHLDEPGTYLLEAQDGTNEIIATSNEVLVVASDSDSGSGSDSSSQSITSSITTTVPELSSSTATSFTITSPESISSTGMRAYSSNASWSLTSNTFIPTSSPPQSTDSDSTPTVSPTGFPNSAENSSSSRNQQTGRTIGGIMGGVIALILLVVILTYYIVPYFRQKQDIGGGRIGDDEMSTSRWRRPWFKMINFGSNAQSSIIPFALAASVSQRGSTKEAMISERTTMRHDEGAASFTAVNVAGRSHSGSGTERTIKSNTNQGQDHSTEDTPRSGRKLTLPTLIVTDASVSMATTSGDTLLVPLRRHTPPPSYRSSVLPISSGT</sequence>
<comment type="caution">
    <text evidence="4">The sequence shown here is derived from an EMBL/GenBank/DDBJ whole genome shotgun (WGS) entry which is preliminary data.</text>
</comment>
<feature type="region of interest" description="Disordered" evidence="1">
    <location>
        <begin position="123"/>
        <end position="145"/>
    </location>
</feature>
<gene>
    <name evidence="4" type="ORF">C8J55DRAFT_506532</name>
</gene>
<proteinExistence type="predicted"/>
<evidence type="ECO:0000256" key="3">
    <source>
        <dbReference type="SAM" id="SignalP"/>
    </source>
</evidence>
<organism evidence="4 5">
    <name type="scientific">Lentinula lateritia</name>
    <dbReference type="NCBI Taxonomy" id="40482"/>
    <lineage>
        <taxon>Eukaryota</taxon>
        <taxon>Fungi</taxon>
        <taxon>Dikarya</taxon>
        <taxon>Basidiomycota</taxon>
        <taxon>Agaricomycotina</taxon>
        <taxon>Agaricomycetes</taxon>
        <taxon>Agaricomycetidae</taxon>
        <taxon>Agaricales</taxon>
        <taxon>Marasmiineae</taxon>
        <taxon>Omphalotaceae</taxon>
        <taxon>Lentinula</taxon>
    </lineage>
</organism>
<keyword evidence="2" id="KW-0472">Membrane</keyword>
<feature type="compositionally biased region" description="Low complexity" evidence="1">
    <location>
        <begin position="188"/>
        <end position="207"/>
    </location>
</feature>
<keyword evidence="3" id="KW-0732">Signal</keyword>
<reference evidence="4" key="2">
    <citation type="journal article" date="2023" name="Proc. Natl. Acad. Sci. U.S.A.">
        <title>A global phylogenomic analysis of the shiitake genus Lentinula.</title>
        <authorList>
            <person name="Sierra-Patev S."/>
            <person name="Min B."/>
            <person name="Naranjo-Ortiz M."/>
            <person name="Looney B."/>
            <person name="Konkel Z."/>
            <person name="Slot J.C."/>
            <person name="Sakamoto Y."/>
            <person name="Steenwyk J.L."/>
            <person name="Rokas A."/>
            <person name="Carro J."/>
            <person name="Camarero S."/>
            <person name="Ferreira P."/>
            <person name="Molpeceres G."/>
            <person name="Ruiz-Duenas F.J."/>
            <person name="Serrano A."/>
            <person name="Henrissat B."/>
            <person name="Drula E."/>
            <person name="Hughes K.W."/>
            <person name="Mata J.L."/>
            <person name="Ishikawa N.K."/>
            <person name="Vargas-Isla R."/>
            <person name="Ushijima S."/>
            <person name="Smith C.A."/>
            <person name="Donoghue J."/>
            <person name="Ahrendt S."/>
            <person name="Andreopoulos W."/>
            <person name="He G."/>
            <person name="LaButti K."/>
            <person name="Lipzen A."/>
            <person name="Ng V."/>
            <person name="Riley R."/>
            <person name="Sandor L."/>
            <person name="Barry K."/>
            <person name="Martinez A.T."/>
            <person name="Xiao Y."/>
            <person name="Gibbons J.G."/>
            <person name="Terashima K."/>
            <person name="Grigoriev I.V."/>
            <person name="Hibbett D."/>
        </authorList>
    </citation>
    <scope>NUCLEOTIDE SEQUENCE</scope>
    <source>
        <strain evidence="4">Sp2 HRB7682 ss15</strain>
    </source>
</reference>
<feature type="compositionally biased region" description="Polar residues" evidence="1">
    <location>
        <begin position="208"/>
        <end position="224"/>
    </location>
</feature>
<protein>
    <submittedName>
        <fullName evidence="4">Uncharacterized protein</fullName>
    </submittedName>
</protein>
<evidence type="ECO:0000256" key="2">
    <source>
        <dbReference type="SAM" id="Phobius"/>
    </source>
</evidence>
<evidence type="ECO:0000256" key="1">
    <source>
        <dbReference type="SAM" id="MobiDB-lite"/>
    </source>
</evidence>
<keyword evidence="2" id="KW-0812">Transmembrane</keyword>
<feature type="compositionally biased region" description="Polar residues" evidence="1">
    <location>
        <begin position="337"/>
        <end position="355"/>
    </location>
</feature>
<feature type="transmembrane region" description="Helical" evidence="2">
    <location>
        <begin position="228"/>
        <end position="250"/>
    </location>
</feature>
<feature type="chain" id="PRO_5040903566" evidence="3">
    <location>
        <begin position="27"/>
        <end position="414"/>
    </location>
</feature>
<dbReference type="Proteomes" id="UP001150238">
    <property type="component" value="Unassembled WGS sequence"/>
</dbReference>
<feature type="region of interest" description="Disordered" evidence="1">
    <location>
        <begin position="334"/>
        <end position="368"/>
    </location>
</feature>
<feature type="signal peptide" evidence="3">
    <location>
        <begin position="1"/>
        <end position="26"/>
    </location>
</feature>
<name>A0A9W9AUE7_9AGAR</name>
<keyword evidence="2" id="KW-1133">Transmembrane helix</keyword>
<reference evidence="4" key="1">
    <citation type="submission" date="2022-08" db="EMBL/GenBank/DDBJ databases">
        <authorList>
            <consortium name="DOE Joint Genome Institute"/>
            <person name="Min B."/>
            <person name="Riley R."/>
            <person name="Sierra-Patev S."/>
            <person name="Naranjo-Ortiz M."/>
            <person name="Looney B."/>
            <person name="Konkel Z."/>
            <person name="Slot J.C."/>
            <person name="Sakamoto Y."/>
            <person name="Steenwyk J.L."/>
            <person name="Rokas A."/>
            <person name="Carro J."/>
            <person name="Camarero S."/>
            <person name="Ferreira P."/>
            <person name="Molpeceres G."/>
            <person name="Ruiz-Duenas F.J."/>
            <person name="Serrano A."/>
            <person name="Henrissat B."/>
            <person name="Drula E."/>
            <person name="Hughes K.W."/>
            <person name="Mata J.L."/>
            <person name="Ishikawa N.K."/>
            <person name="Vargas-Isla R."/>
            <person name="Ushijima S."/>
            <person name="Smith C.A."/>
            <person name="Ahrendt S."/>
            <person name="Andreopoulos W."/>
            <person name="He G."/>
            <person name="Labutti K."/>
            <person name="Lipzen A."/>
            <person name="Ng V."/>
            <person name="Sandor L."/>
            <person name="Barry K."/>
            <person name="Martinez A.T."/>
            <person name="Xiao Y."/>
            <person name="Gibbons J.G."/>
            <person name="Terashima K."/>
            <person name="Hibbett D.S."/>
            <person name="Grigoriev I.V."/>
        </authorList>
    </citation>
    <scope>NUCLEOTIDE SEQUENCE</scope>
    <source>
        <strain evidence="4">Sp2 HRB7682 ss15</strain>
    </source>
</reference>
<feature type="region of interest" description="Disordered" evidence="1">
    <location>
        <begin position="185"/>
        <end position="224"/>
    </location>
</feature>
<evidence type="ECO:0000313" key="5">
    <source>
        <dbReference type="Proteomes" id="UP001150238"/>
    </source>
</evidence>
<dbReference type="AlphaFoldDB" id="A0A9W9AUE7"/>
<feature type="region of interest" description="Disordered" evidence="1">
    <location>
        <begin position="394"/>
        <end position="414"/>
    </location>
</feature>
<evidence type="ECO:0000313" key="4">
    <source>
        <dbReference type="EMBL" id="KAJ4488912.1"/>
    </source>
</evidence>
<feature type="compositionally biased region" description="Polar residues" evidence="1">
    <location>
        <begin position="403"/>
        <end position="414"/>
    </location>
</feature>